<dbReference type="Proteomes" id="UP000054771">
    <property type="component" value="Unassembled WGS sequence"/>
</dbReference>
<dbReference type="OrthoDB" id="10468574at2759"/>
<feature type="chain" id="PRO_5006855688" description="Secreted protein" evidence="1">
    <location>
        <begin position="25"/>
        <end position="176"/>
    </location>
</feature>
<name>A0A0U5CEL1_ASPCI</name>
<dbReference type="EMBL" id="CDMC01000011">
    <property type="protein sequence ID" value="CEL08313.1"/>
    <property type="molecule type" value="Genomic_DNA"/>
</dbReference>
<proteinExistence type="predicted"/>
<keyword evidence="1" id="KW-0732">Signal</keyword>
<evidence type="ECO:0000256" key="1">
    <source>
        <dbReference type="SAM" id="SignalP"/>
    </source>
</evidence>
<dbReference type="AlphaFoldDB" id="A0A0U5CEL1"/>
<gene>
    <name evidence="2" type="ORF">ASPCAL11464</name>
</gene>
<evidence type="ECO:0000313" key="3">
    <source>
        <dbReference type="Proteomes" id="UP000054771"/>
    </source>
</evidence>
<accession>A0A0U5CEL1</accession>
<evidence type="ECO:0000313" key="2">
    <source>
        <dbReference type="EMBL" id="CEL08313.1"/>
    </source>
</evidence>
<keyword evidence="3" id="KW-1185">Reference proteome</keyword>
<evidence type="ECO:0008006" key="4">
    <source>
        <dbReference type="Google" id="ProtNLM"/>
    </source>
</evidence>
<protein>
    <recommendedName>
        <fullName evidence="4">Secreted protein</fullName>
    </recommendedName>
</protein>
<sequence>MLSMHSSLSLLLPMLSLLAKKKSAHTGDSVSRDMFMDLKTQLVRFIYGMASLSFVSSFSSSSSSTLAKNKPPHVRWWLPMGHASDEDNPTHHYATPLQACVRLASLPSEVTVLCWLKTICLHCGPAPNGTSIWKKKISLLLVYLSDRACWLKKNCPCCRSVCPGEQKKTNELDCVD</sequence>
<organism evidence="2 3">
    <name type="scientific">Aspergillus calidoustus</name>
    <dbReference type="NCBI Taxonomy" id="454130"/>
    <lineage>
        <taxon>Eukaryota</taxon>
        <taxon>Fungi</taxon>
        <taxon>Dikarya</taxon>
        <taxon>Ascomycota</taxon>
        <taxon>Pezizomycotina</taxon>
        <taxon>Eurotiomycetes</taxon>
        <taxon>Eurotiomycetidae</taxon>
        <taxon>Eurotiales</taxon>
        <taxon>Aspergillaceae</taxon>
        <taxon>Aspergillus</taxon>
        <taxon>Aspergillus subgen. Nidulantes</taxon>
    </lineage>
</organism>
<reference evidence="3" key="1">
    <citation type="journal article" date="2016" name="Genome Announc.">
        <title>Draft genome sequences of fungus Aspergillus calidoustus.</title>
        <authorList>
            <person name="Horn F."/>
            <person name="Linde J."/>
            <person name="Mattern D.J."/>
            <person name="Walther G."/>
            <person name="Guthke R."/>
            <person name="Scherlach K."/>
            <person name="Martin K."/>
            <person name="Brakhage A.A."/>
            <person name="Petzke L."/>
            <person name="Valiante V."/>
        </authorList>
    </citation>
    <scope>NUCLEOTIDE SEQUENCE [LARGE SCALE GENOMIC DNA]</scope>
    <source>
        <strain evidence="3">SF006504</strain>
    </source>
</reference>
<feature type="signal peptide" evidence="1">
    <location>
        <begin position="1"/>
        <end position="24"/>
    </location>
</feature>